<evidence type="ECO:0000256" key="1">
    <source>
        <dbReference type="ARBA" id="ARBA00023015"/>
    </source>
</evidence>
<protein>
    <submittedName>
        <fullName evidence="5">Transcriptional regulator, LacI family</fullName>
    </submittedName>
</protein>
<organism evidence="5 6">
    <name type="scientific">Pannonibacter indicus</name>
    <dbReference type="NCBI Taxonomy" id="466044"/>
    <lineage>
        <taxon>Bacteria</taxon>
        <taxon>Pseudomonadati</taxon>
        <taxon>Pseudomonadota</taxon>
        <taxon>Alphaproteobacteria</taxon>
        <taxon>Hyphomicrobiales</taxon>
        <taxon>Stappiaceae</taxon>
        <taxon>Pannonibacter</taxon>
    </lineage>
</organism>
<evidence type="ECO:0000313" key="6">
    <source>
        <dbReference type="Proteomes" id="UP000183900"/>
    </source>
</evidence>
<dbReference type="PANTHER" id="PTHR30146">
    <property type="entry name" value="LACI-RELATED TRANSCRIPTIONAL REPRESSOR"/>
    <property type="match status" value="1"/>
</dbReference>
<dbReference type="SMART" id="SM00354">
    <property type="entry name" value="HTH_LACI"/>
    <property type="match status" value="1"/>
</dbReference>
<dbReference type="InterPro" id="IPR046335">
    <property type="entry name" value="LacI/GalR-like_sensor"/>
</dbReference>
<dbReference type="SUPFAM" id="SSF53822">
    <property type="entry name" value="Periplasmic binding protein-like I"/>
    <property type="match status" value="1"/>
</dbReference>
<dbReference type="InterPro" id="IPR010982">
    <property type="entry name" value="Lambda_DNA-bd_dom_sf"/>
</dbReference>
<dbReference type="GO" id="GO:0003700">
    <property type="term" value="F:DNA-binding transcription factor activity"/>
    <property type="evidence" value="ECO:0007669"/>
    <property type="project" value="TreeGrafter"/>
</dbReference>
<dbReference type="AlphaFoldDB" id="A0A0K6I4S2"/>
<keyword evidence="2" id="KW-0238">DNA-binding</keyword>
<dbReference type="CDD" id="cd01392">
    <property type="entry name" value="HTH_LacI"/>
    <property type="match status" value="1"/>
</dbReference>
<evidence type="ECO:0000256" key="2">
    <source>
        <dbReference type="ARBA" id="ARBA00023125"/>
    </source>
</evidence>
<dbReference type="InterPro" id="IPR000843">
    <property type="entry name" value="HTH_LacI"/>
</dbReference>
<keyword evidence="3" id="KW-0804">Transcription</keyword>
<dbReference type="PANTHER" id="PTHR30146:SF109">
    <property type="entry name" value="HTH-TYPE TRANSCRIPTIONAL REGULATOR GALS"/>
    <property type="match status" value="1"/>
</dbReference>
<gene>
    <name evidence="5" type="ORF">Ga0061067_108193</name>
</gene>
<sequence length="343" mass="37293">MNLKQFSQKLGLSPTTVSRALNGYPEVNEATRERVLAAAKLHNYQPNARAQRLATGRAMAIGHVIPIATRHEMVNPVFADFIAGAGESYSRAGYEMVLSIVPDDQEASVYRELKSRGTVDGIIVHGPKMADPRIPRLQDIGLPFVVHGRSSGTAVPYAWLDINNRRAFRRATDFLLDLGHRRIGLVNGLEFMDFAARRRSGYIEALEARGFKPAPELMFSAEMTEGQGYAAASAMLTLPEPPTAFLASSMISGIGVRRAVEERGLKLGKDVSVIIHDDELGYLKNGAEVPLFTATRSSVREAGRLAADMLLAQIAEPASEPQTRLLECDLIIGQSTGPAPART</sequence>
<name>A0A0K6I4S2_9HYPH</name>
<evidence type="ECO:0000256" key="3">
    <source>
        <dbReference type="ARBA" id="ARBA00023163"/>
    </source>
</evidence>
<keyword evidence="1" id="KW-0805">Transcription regulation</keyword>
<dbReference type="Gene3D" id="3.40.50.2300">
    <property type="match status" value="2"/>
</dbReference>
<dbReference type="Proteomes" id="UP000183900">
    <property type="component" value="Unassembled WGS sequence"/>
</dbReference>
<dbReference type="OrthoDB" id="234496at2"/>
<dbReference type="SUPFAM" id="SSF47413">
    <property type="entry name" value="lambda repressor-like DNA-binding domains"/>
    <property type="match status" value="1"/>
</dbReference>
<dbReference type="Pfam" id="PF13377">
    <property type="entry name" value="Peripla_BP_3"/>
    <property type="match status" value="1"/>
</dbReference>
<dbReference type="Pfam" id="PF00356">
    <property type="entry name" value="LacI"/>
    <property type="match status" value="1"/>
</dbReference>
<evidence type="ECO:0000259" key="4">
    <source>
        <dbReference type="PROSITE" id="PS50932"/>
    </source>
</evidence>
<reference evidence="6" key="1">
    <citation type="submission" date="2015-08" db="EMBL/GenBank/DDBJ databases">
        <authorList>
            <person name="Varghese N."/>
        </authorList>
    </citation>
    <scope>NUCLEOTIDE SEQUENCE [LARGE SCALE GENOMIC DNA]</scope>
    <source>
        <strain evidence="6">DSM 23407</strain>
    </source>
</reference>
<dbReference type="InterPro" id="IPR028082">
    <property type="entry name" value="Peripla_BP_I"/>
</dbReference>
<dbReference type="CDD" id="cd20010">
    <property type="entry name" value="PBP1_AglR-like"/>
    <property type="match status" value="1"/>
</dbReference>
<keyword evidence="6" id="KW-1185">Reference proteome</keyword>
<evidence type="ECO:0000313" key="5">
    <source>
        <dbReference type="EMBL" id="CUA98063.1"/>
    </source>
</evidence>
<dbReference type="EMBL" id="CYHE01000008">
    <property type="protein sequence ID" value="CUA98063.1"/>
    <property type="molecule type" value="Genomic_DNA"/>
</dbReference>
<accession>A0A0K6I4S2</accession>
<proteinExistence type="predicted"/>
<dbReference type="GO" id="GO:0000976">
    <property type="term" value="F:transcription cis-regulatory region binding"/>
    <property type="evidence" value="ECO:0007669"/>
    <property type="project" value="TreeGrafter"/>
</dbReference>
<dbReference type="Gene3D" id="1.10.260.40">
    <property type="entry name" value="lambda repressor-like DNA-binding domains"/>
    <property type="match status" value="1"/>
</dbReference>
<dbReference type="RefSeq" id="WP_055456208.1">
    <property type="nucleotide sequence ID" value="NZ_CYHE01000008.1"/>
</dbReference>
<feature type="domain" description="HTH lacI-type" evidence="4">
    <location>
        <begin position="1"/>
        <end position="55"/>
    </location>
</feature>
<dbReference type="PROSITE" id="PS50932">
    <property type="entry name" value="HTH_LACI_2"/>
    <property type="match status" value="1"/>
</dbReference>